<keyword evidence="2" id="KW-1133">Transmembrane helix</keyword>
<evidence type="ECO:0000313" key="3">
    <source>
        <dbReference type="EMBL" id="MBS2549540.1"/>
    </source>
</evidence>
<feature type="region of interest" description="Disordered" evidence="1">
    <location>
        <begin position="16"/>
        <end position="42"/>
    </location>
</feature>
<comment type="caution">
    <text evidence="3">The sequence shown here is derived from an EMBL/GenBank/DDBJ whole genome shotgun (WGS) entry which is preliminary data.</text>
</comment>
<evidence type="ECO:0000256" key="2">
    <source>
        <dbReference type="SAM" id="Phobius"/>
    </source>
</evidence>
<feature type="transmembrane region" description="Helical" evidence="2">
    <location>
        <begin position="46"/>
        <end position="63"/>
    </location>
</feature>
<keyword evidence="2" id="KW-0812">Transmembrane</keyword>
<dbReference type="EMBL" id="JAAFYZ010000075">
    <property type="protein sequence ID" value="MBS2549540.1"/>
    <property type="molecule type" value="Genomic_DNA"/>
</dbReference>
<organism evidence="3 4">
    <name type="scientific">Catenulispora pinistramenti</name>
    <dbReference type="NCBI Taxonomy" id="2705254"/>
    <lineage>
        <taxon>Bacteria</taxon>
        <taxon>Bacillati</taxon>
        <taxon>Actinomycetota</taxon>
        <taxon>Actinomycetes</taxon>
        <taxon>Catenulisporales</taxon>
        <taxon>Catenulisporaceae</taxon>
        <taxon>Catenulispora</taxon>
    </lineage>
</organism>
<sequence length="168" mass="17419">MLAVTERIDRTAGLARAEAGAGRTAPGARRGARPGHGPGSGRGHRLDAAFVLAGLAMIPWVFYLSCSLPASARDAHWALAWVGLDSCEALALFATGRFLARRDNRCALTATATAVLVVVDAWFDLTSAAPGADLVAAAAMAATAEIPIAAVCTLLALRVLRSPFPQDR</sequence>
<reference evidence="3 4" key="1">
    <citation type="submission" date="2020-02" db="EMBL/GenBank/DDBJ databases">
        <title>Acidophilic actinobacteria isolated from forest soil.</title>
        <authorList>
            <person name="Golinska P."/>
        </authorList>
    </citation>
    <scope>NUCLEOTIDE SEQUENCE [LARGE SCALE GENOMIC DNA]</scope>
    <source>
        <strain evidence="3 4">NL8</strain>
    </source>
</reference>
<evidence type="ECO:0000256" key="1">
    <source>
        <dbReference type="SAM" id="MobiDB-lite"/>
    </source>
</evidence>
<dbReference type="RefSeq" id="WP_212011099.1">
    <property type="nucleotide sequence ID" value="NZ_JAAFYZ010000075.1"/>
</dbReference>
<feature type="transmembrane region" description="Helical" evidence="2">
    <location>
        <begin position="106"/>
        <end position="123"/>
    </location>
</feature>
<keyword evidence="2" id="KW-0472">Membrane</keyword>
<name>A0ABS5KU60_9ACTN</name>
<accession>A0ABS5KU60</accession>
<dbReference type="Proteomes" id="UP000730482">
    <property type="component" value="Unassembled WGS sequence"/>
</dbReference>
<feature type="transmembrane region" description="Helical" evidence="2">
    <location>
        <begin position="75"/>
        <end position="94"/>
    </location>
</feature>
<proteinExistence type="predicted"/>
<feature type="compositionally biased region" description="Low complexity" evidence="1">
    <location>
        <begin position="16"/>
        <end position="29"/>
    </location>
</feature>
<evidence type="ECO:0000313" key="4">
    <source>
        <dbReference type="Proteomes" id="UP000730482"/>
    </source>
</evidence>
<gene>
    <name evidence="3" type="ORF">KGQ19_22000</name>
</gene>
<protein>
    <submittedName>
        <fullName evidence="3">Uncharacterized protein</fullName>
    </submittedName>
</protein>
<keyword evidence="4" id="KW-1185">Reference proteome</keyword>
<feature type="transmembrane region" description="Helical" evidence="2">
    <location>
        <begin position="135"/>
        <end position="160"/>
    </location>
</feature>